<sequence>MAEFHDSIEIAAPPEAVFEYLITNEGMTAWMGQHADLDAVPGGRFAVNIAGHPVRGTFLTVEAPNRVVVSWGFAGDEDLPAGSSRVEFRLTPIDGGTRVDLCHFDLPAPRLAGHADGWAHFLPRLAVAGAGGQAGPDHWRPLADRLA</sequence>
<dbReference type="CDD" id="cd07814">
    <property type="entry name" value="SRPBCC_CalC_Aha1-like"/>
    <property type="match status" value="1"/>
</dbReference>
<dbReference type="EMBL" id="LR134363">
    <property type="protein sequence ID" value="VEG75081.1"/>
    <property type="molecule type" value="Genomic_DNA"/>
</dbReference>
<dbReference type="RefSeq" id="WP_026427741.1">
    <property type="nucleotide sequence ID" value="NZ_CBCRWE010000069.1"/>
</dbReference>
<dbReference type="STRING" id="1278298.GCA_000428685_00742"/>
<evidence type="ECO:0000313" key="4">
    <source>
        <dbReference type="Proteomes" id="UP000276899"/>
    </source>
</evidence>
<dbReference type="Proteomes" id="UP000276899">
    <property type="component" value="Chromosome"/>
</dbReference>
<dbReference type="Gene3D" id="3.30.530.20">
    <property type="match status" value="1"/>
</dbReference>
<dbReference type="Pfam" id="PF08327">
    <property type="entry name" value="AHSA1"/>
    <property type="match status" value="1"/>
</dbReference>
<dbReference type="SUPFAM" id="SSF55961">
    <property type="entry name" value="Bet v1-like"/>
    <property type="match status" value="1"/>
</dbReference>
<protein>
    <submittedName>
        <fullName evidence="3">Activator of Hsp90 ATPase homolog 1-like protein</fullName>
    </submittedName>
</protein>
<accession>A0A3S4WKU4</accession>
<dbReference type="AlphaFoldDB" id="A0A3S4WKU4"/>
<gene>
    <name evidence="3" type="ORF">NCTC11923_01733</name>
</gene>
<evidence type="ECO:0000256" key="1">
    <source>
        <dbReference type="ARBA" id="ARBA00006817"/>
    </source>
</evidence>
<organism evidence="3 4">
    <name type="scientific">Actinomyces slackii</name>
    <dbReference type="NCBI Taxonomy" id="52774"/>
    <lineage>
        <taxon>Bacteria</taxon>
        <taxon>Bacillati</taxon>
        <taxon>Actinomycetota</taxon>
        <taxon>Actinomycetes</taxon>
        <taxon>Actinomycetales</taxon>
        <taxon>Actinomycetaceae</taxon>
        <taxon>Actinomyces</taxon>
    </lineage>
</organism>
<comment type="similarity">
    <text evidence="1">Belongs to the AHA1 family.</text>
</comment>
<dbReference type="InterPro" id="IPR013538">
    <property type="entry name" value="ASHA1/2-like_C"/>
</dbReference>
<evidence type="ECO:0000313" key="3">
    <source>
        <dbReference type="EMBL" id="VEG75081.1"/>
    </source>
</evidence>
<feature type="domain" description="Activator of Hsp90 ATPase homologue 1/2-like C-terminal" evidence="2">
    <location>
        <begin position="11"/>
        <end position="126"/>
    </location>
</feature>
<keyword evidence="4" id="KW-1185">Reference proteome</keyword>
<dbReference type="InterPro" id="IPR023393">
    <property type="entry name" value="START-like_dom_sf"/>
</dbReference>
<evidence type="ECO:0000259" key="2">
    <source>
        <dbReference type="Pfam" id="PF08327"/>
    </source>
</evidence>
<proteinExistence type="inferred from homology"/>
<reference evidence="3 4" key="1">
    <citation type="submission" date="2018-12" db="EMBL/GenBank/DDBJ databases">
        <authorList>
            <consortium name="Pathogen Informatics"/>
        </authorList>
    </citation>
    <scope>NUCLEOTIDE SEQUENCE [LARGE SCALE GENOMIC DNA]</scope>
    <source>
        <strain evidence="3 4">NCTC11923</strain>
    </source>
</reference>
<dbReference type="KEGG" id="asla:NCTC11923_01733"/>
<name>A0A3S4WKU4_9ACTO</name>